<proteinExistence type="predicted"/>
<gene>
    <name evidence="1" type="ORF">RPERSI_LOCUS31753</name>
</gene>
<keyword evidence="2" id="KW-1185">Reference proteome</keyword>
<feature type="non-terminal residue" evidence="1">
    <location>
        <position position="1"/>
    </location>
</feature>
<feature type="non-terminal residue" evidence="1">
    <location>
        <position position="55"/>
    </location>
</feature>
<name>A0ACA9SIT5_9GLOM</name>
<dbReference type="Proteomes" id="UP000789920">
    <property type="component" value="Unassembled WGS sequence"/>
</dbReference>
<reference evidence="1" key="1">
    <citation type="submission" date="2021-06" db="EMBL/GenBank/DDBJ databases">
        <authorList>
            <person name="Kallberg Y."/>
            <person name="Tangrot J."/>
            <person name="Rosling A."/>
        </authorList>
    </citation>
    <scope>NUCLEOTIDE SEQUENCE</scope>
    <source>
        <strain evidence="1">MA461A</strain>
    </source>
</reference>
<organism evidence="1 2">
    <name type="scientific">Racocetra persica</name>
    <dbReference type="NCBI Taxonomy" id="160502"/>
    <lineage>
        <taxon>Eukaryota</taxon>
        <taxon>Fungi</taxon>
        <taxon>Fungi incertae sedis</taxon>
        <taxon>Mucoromycota</taxon>
        <taxon>Glomeromycotina</taxon>
        <taxon>Glomeromycetes</taxon>
        <taxon>Diversisporales</taxon>
        <taxon>Gigasporaceae</taxon>
        <taxon>Racocetra</taxon>
    </lineage>
</organism>
<sequence length="55" mass="6581">DVLYVKFWSMLPIPKRRSYMISDIVILLDNIILAKANMILVEIRSKSIKKRDREF</sequence>
<evidence type="ECO:0000313" key="2">
    <source>
        <dbReference type="Proteomes" id="UP000789920"/>
    </source>
</evidence>
<dbReference type="EMBL" id="CAJVQC010129295">
    <property type="protein sequence ID" value="CAG8841164.1"/>
    <property type="molecule type" value="Genomic_DNA"/>
</dbReference>
<protein>
    <submittedName>
        <fullName evidence="1">22038_t:CDS:1</fullName>
    </submittedName>
</protein>
<accession>A0ACA9SIT5</accession>
<evidence type="ECO:0000313" key="1">
    <source>
        <dbReference type="EMBL" id="CAG8841164.1"/>
    </source>
</evidence>
<comment type="caution">
    <text evidence="1">The sequence shown here is derived from an EMBL/GenBank/DDBJ whole genome shotgun (WGS) entry which is preliminary data.</text>
</comment>